<proteinExistence type="predicted"/>
<sequence>MATPTSPEGGAPTDELGRALLVVSFAMLGGVVMIAVLTLVALTDEPGTALDAATALVVSGVFLAAAWLMPRRLIRPWPASTAPDPVKAAGQLRTAAFLSLVFSELPALVGMVNSVARNAWLPVVIGAILSVFGLLATAPSGQRLRQWLAHLESQGARTGLRP</sequence>
<evidence type="ECO:0000313" key="2">
    <source>
        <dbReference type="EMBL" id="TDE13557.1"/>
    </source>
</evidence>
<gene>
    <name evidence="2" type="ORF">E1269_05890</name>
</gene>
<organism evidence="2 3">
    <name type="scientific">Jiangella asiatica</name>
    <dbReference type="NCBI Taxonomy" id="2530372"/>
    <lineage>
        <taxon>Bacteria</taxon>
        <taxon>Bacillati</taxon>
        <taxon>Actinomycetota</taxon>
        <taxon>Actinomycetes</taxon>
        <taxon>Jiangellales</taxon>
        <taxon>Jiangellaceae</taxon>
        <taxon>Jiangella</taxon>
    </lineage>
</organism>
<name>A0A4R5DJM9_9ACTN</name>
<reference evidence="2 3" key="1">
    <citation type="submission" date="2019-03" db="EMBL/GenBank/DDBJ databases">
        <title>Draft genome sequences of novel Actinobacteria.</title>
        <authorList>
            <person name="Sahin N."/>
            <person name="Ay H."/>
            <person name="Saygin H."/>
        </authorList>
    </citation>
    <scope>NUCLEOTIDE SEQUENCE [LARGE SCALE GENOMIC DNA]</scope>
    <source>
        <strain evidence="2 3">5K138</strain>
    </source>
</reference>
<evidence type="ECO:0000313" key="3">
    <source>
        <dbReference type="Proteomes" id="UP000294739"/>
    </source>
</evidence>
<dbReference type="Proteomes" id="UP000294739">
    <property type="component" value="Unassembled WGS sequence"/>
</dbReference>
<evidence type="ECO:0000256" key="1">
    <source>
        <dbReference type="SAM" id="Phobius"/>
    </source>
</evidence>
<dbReference type="EMBL" id="SMKZ01000005">
    <property type="protein sequence ID" value="TDE13557.1"/>
    <property type="molecule type" value="Genomic_DNA"/>
</dbReference>
<dbReference type="OrthoDB" id="5185710at2"/>
<feature type="transmembrane region" description="Helical" evidence="1">
    <location>
        <begin position="20"/>
        <end position="42"/>
    </location>
</feature>
<keyword evidence="1" id="KW-1133">Transmembrane helix</keyword>
<comment type="caution">
    <text evidence="2">The sequence shown here is derived from an EMBL/GenBank/DDBJ whole genome shotgun (WGS) entry which is preliminary data.</text>
</comment>
<keyword evidence="3" id="KW-1185">Reference proteome</keyword>
<protein>
    <submittedName>
        <fullName evidence="2">Uncharacterized protein</fullName>
    </submittedName>
</protein>
<dbReference type="RefSeq" id="WP_131892338.1">
    <property type="nucleotide sequence ID" value="NZ_SMKZ01000005.1"/>
</dbReference>
<keyword evidence="1" id="KW-0812">Transmembrane</keyword>
<dbReference type="InParanoid" id="A0A4R5DJM9"/>
<dbReference type="AlphaFoldDB" id="A0A4R5DJM9"/>
<accession>A0A4R5DJM9</accession>
<keyword evidence="1" id="KW-0472">Membrane</keyword>
<feature type="transmembrane region" description="Helical" evidence="1">
    <location>
        <begin position="49"/>
        <end position="69"/>
    </location>
</feature>
<feature type="transmembrane region" description="Helical" evidence="1">
    <location>
        <begin position="119"/>
        <end position="138"/>
    </location>
</feature>